<accession>A0A370HC62</accession>
<evidence type="ECO:0000256" key="6">
    <source>
        <dbReference type="ARBA" id="ARBA00022741"/>
    </source>
</evidence>
<dbReference type="PANTHER" id="PTHR12358:SF106">
    <property type="entry name" value="LIPID KINASE YEGS"/>
    <property type="match status" value="1"/>
</dbReference>
<dbReference type="GO" id="GO:0005886">
    <property type="term" value="C:plasma membrane"/>
    <property type="evidence" value="ECO:0007669"/>
    <property type="project" value="TreeGrafter"/>
</dbReference>
<evidence type="ECO:0000259" key="13">
    <source>
        <dbReference type="PROSITE" id="PS50146"/>
    </source>
</evidence>
<sequence length="312" mass="31810">MSAIDSVLLVTNPLSGQGRGLTAATTARARFAERGVDVTEVQGETAADSARLVREAVSGGNRPDAVVCAGGDGLVCLILQALAGTDVPLGLVPGGTGNDLARELGIPDDDAVAAADIVLGGRTRSIDLGTVESGMVTAEYGGPLRFATVTGTGFDARVTLRANRMRRPKGSLRYTFAALAELAGGLAVPYRIELSGAPGESGDTVVETDAVMVAVGNTRTYGGGMMICPDATVDDGLLDLTVVGVMSRLEMLRMLPALSSGKRIDHPAVTQYRAATITLTAPNAPVTADGDPAGALPATFRALPAAQQILVP</sequence>
<feature type="domain" description="DAGKc" evidence="13">
    <location>
        <begin position="2"/>
        <end position="135"/>
    </location>
</feature>
<comment type="caution">
    <text evidence="14">The sequence shown here is derived from an EMBL/GenBank/DDBJ whole genome shotgun (WGS) entry which is preliminary data.</text>
</comment>
<evidence type="ECO:0000256" key="11">
    <source>
        <dbReference type="ARBA" id="ARBA00023209"/>
    </source>
</evidence>
<keyword evidence="11" id="KW-0594">Phospholipid biosynthesis</keyword>
<organism evidence="14 15">
    <name type="scientific">Nocardia mexicana</name>
    <dbReference type="NCBI Taxonomy" id="279262"/>
    <lineage>
        <taxon>Bacteria</taxon>
        <taxon>Bacillati</taxon>
        <taxon>Actinomycetota</taxon>
        <taxon>Actinomycetes</taxon>
        <taxon>Mycobacteriales</taxon>
        <taxon>Nocardiaceae</taxon>
        <taxon>Nocardia</taxon>
    </lineage>
</organism>
<dbReference type="SUPFAM" id="SSF111331">
    <property type="entry name" value="NAD kinase/diacylglycerol kinase-like"/>
    <property type="match status" value="1"/>
</dbReference>
<dbReference type="GO" id="GO:0046872">
    <property type="term" value="F:metal ion binding"/>
    <property type="evidence" value="ECO:0007669"/>
    <property type="project" value="UniProtKB-KW"/>
</dbReference>
<dbReference type="InterPro" id="IPR045540">
    <property type="entry name" value="YegS/DAGK_C"/>
</dbReference>
<dbReference type="GO" id="GO:0008654">
    <property type="term" value="P:phospholipid biosynthetic process"/>
    <property type="evidence" value="ECO:0007669"/>
    <property type="project" value="UniProtKB-KW"/>
</dbReference>
<dbReference type="OrthoDB" id="142078at2"/>
<gene>
    <name evidence="14" type="ORF">DFR68_102495</name>
</gene>
<keyword evidence="12" id="KW-1208">Phospholipid metabolism</keyword>
<keyword evidence="4" id="KW-0808">Transferase</keyword>
<reference evidence="14 15" key="1">
    <citation type="submission" date="2018-07" db="EMBL/GenBank/DDBJ databases">
        <title>Genomic Encyclopedia of Type Strains, Phase IV (KMG-IV): sequencing the most valuable type-strain genomes for metagenomic binning, comparative biology and taxonomic classification.</title>
        <authorList>
            <person name="Goeker M."/>
        </authorList>
    </citation>
    <scope>NUCLEOTIDE SEQUENCE [LARGE SCALE GENOMIC DNA]</scope>
    <source>
        <strain evidence="14 15">DSM 44952</strain>
    </source>
</reference>
<keyword evidence="9" id="KW-0460">Magnesium</keyword>
<evidence type="ECO:0000256" key="5">
    <source>
        <dbReference type="ARBA" id="ARBA00022723"/>
    </source>
</evidence>
<evidence type="ECO:0000256" key="4">
    <source>
        <dbReference type="ARBA" id="ARBA00022679"/>
    </source>
</evidence>
<dbReference type="Proteomes" id="UP000255355">
    <property type="component" value="Unassembled WGS sequence"/>
</dbReference>
<evidence type="ECO:0000313" key="15">
    <source>
        <dbReference type="Proteomes" id="UP000255355"/>
    </source>
</evidence>
<evidence type="ECO:0000256" key="12">
    <source>
        <dbReference type="ARBA" id="ARBA00023264"/>
    </source>
</evidence>
<dbReference type="Pfam" id="PF00781">
    <property type="entry name" value="DAGK_cat"/>
    <property type="match status" value="1"/>
</dbReference>
<dbReference type="GO" id="GO:0005524">
    <property type="term" value="F:ATP binding"/>
    <property type="evidence" value="ECO:0007669"/>
    <property type="project" value="UniProtKB-KW"/>
</dbReference>
<evidence type="ECO:0000256" key="7">
    <source>
        <dbReference type="ARBA" id="ARBA00022777"/>
    </source>
</evidence>
<evidence type="ECO:0000313" key="14">
    <source>
        <dbReference type="EMBL" id="RDI54370.1"/>
    </source>
</evidence>
<name>A0A370HC62_9NOCA</name>
<dbReference type="SMART" id="SM00046">
    <property type="entry name" value="DAGKc"/>
    <property type="match status" value="1"/>
</dbReference>
<dbReference type="STRING" id="1210089.GCA_001613165_03756"/>
<proteinExistence type="inferred from homology"/>
<dbReference type="Gene3D" id="3.40.50.10330">
    <property type="entry name" value="Probable inorganic polyphosphate/atp-NAD kinase, domain 1"/>
    <property type="match status" value="1"/>
</dbReference>
<keyword evidence="8" id="KW-0067">ATP-binding</keyword>
<protein>
    <submittedName>
        <fullName evidence="14">Diacylglycerol kinase</fullName>
    </submittedName>
</protein>
<dbReference type="RefSeq" id="WP_068021132.1">
    <property type="nucleotide sequence ID" value="NZ_QQAZ01000002.1"/>
</dbReference>
<dbReference type="EMBL" id="QQAZ01000002">
    <property type="protein sequence ID" value="RDI54370.1"/>
    <property type="molecule type" value="Genomic_DNA"/>
</dbReference>
<evidence type="ECO:0000256" key="2">
    <source>
        <dbReference type="ARBA" id="ARBA00005983"/>
    </source>
</evidence>
<keyword evidence="5" id="KW-0479">Metal-binding</keyword>
<keyword evidence="15" id="KW-1185">Reference proteome</keyword>
<dbReference type="InterPro" id="IPR005218">
    <property type="entry name" value="Diacylglycerol/lipid_kinase"/>
</dbReference>
<dbReference type="PROSITE" id="PS50146">
    <property type="entry name" value="DAGK"/>
    <property type="match status" value="1"/>
</dbReference>
<evidence type="ECO:0000256" key="10">
    <source>
        <dbReference type="ARBA" id="ARBA00023098"/>
    </source>
</evidence>
<keyword evidence="3" id="KW-0444">Lipid biosynthesis</keyword>
<dbReference type="PANTHER" id="PTHR12358">
    <property type="entry name" value="SPHINGOSINE KINASE"/>
    <property type="match status" value="1"/>
</dbReference>
<dbReference type="InterPro" id="IPR016064">
    <property type="entry name" value="NAD/diacylglycerol_kinase_sf"/>
</dbReference>
<dbReference type="NCBIfam" id="TIGR00147">
    <property type="entry name" value="YegS/Rv2252/BmrU family lipid kinase"/>
    <property type="match status" value="1"/>
</dbReference>
<dbReference type="InterPro" id="IPR050187">
    <property type="entry name" value="Lipid_Phosphate_FormReg"/>
</dbReference>
<evidence type="ECO:0000256" key="9">
    <source>
        <dbReference type="ARBA" id="ARBA00022842"/>
    </source>
</evidence>
<dbReference type="GO" id="GO:0004143">
    <property type="term" value="F:ATP-dependent diacylglycerol kinase activity"/>
    <property type="evidence" value="ECO:0007669"/>
    <property type="project" value="TreeGrafter"/>
</dbReference>
<evidence type="ECO:0000256" key="8">
    <source>
        <dbReference type="ARBA" id="ARBA00022840"/>
    </source>
</evidence>
<dbReference type="InterPro" id="IPR001206">
    <property type="entry name" value="Diacylglycerol_kinase_cat_dom"/>
</dbReference>
<keyword evidence="6" id="KW-0547">Nucleotide-binding</keyword>
<evidence type="ECO:0000256" key="3">
    <source>
        <dbReference type="ARBA" id="ARBA00022516"/>
    </source>
</evidence>
<keyword evidence="10" id="KW-0443">Lipid metabolism</keyword>
<evidence type="ECO:0000256" key="1">
    <source>
        <dbReference type="ARBA" id="ARBA00001946"/>
    </source>
</evidence>
<dbReference type="Pfam" id="PF19279">
    <property type="entry name" value="YegS_C"/>
    <property type="match status" value="1"/>
</dbReference>
<comment type="similarity">
    <text evidence="2">Belongs to the diacylglycerol/lipid kinase family.</text>
</comment>
<dbReference type="Gene3D" id="2.60.200.40">
    <property type="match status" value="1"/>
</dbReference>
<dbReference type="InterPro" id="IPR017438">
    <property type="entry name" value="ATP-NAD_kinase_N"/>
</dbReference>
<keyword evidence="7 14" id="KW-0418">Kinase</keyword>
<comment type="cofactor">
    <cofactor evidence="1">
        <name>Mg(2+)</name>
        <dbReference type="ChEBI" id="CHEBI:18420"/>
    </cofactor>
</comment>
<dbReference type="AlphaFoldDB" id="A0A370HC62"/>